<feature type="compositionally biased region" description="Basic residues" evidence="9">
    <location>
        <begin position="1"/>
        <end position="15"/>
    </location>
</feature>
<feature type="compositionally biased region" description="Basic and acidic residues" evidence="9">
    <location>
        <begin position="673"/>
        <end position="697"/>
    </location>
</feature>
<evidence type="ECO:0000256" key="4">
    <source>
        <dbReference type="ARBA" id="ARBA00022840"/>
    </source>
</evidence>
<comment type="domain">
    <text evidence="8">The Q motif is unique to and characteristic of the DEAD box family of RNA helicases and controls ATP binding and hydrolysis.</text>
</comment>
<accession>B0EFJ8</accession>
<dbReference type="KEGG" id="edi:EDI_271960"/>
<dbReference type="PROSITE" id="PS00039">
    <property type="entry name" value="DEAD_ATP_HELICASE"/>
    <property type="match status" value="1"/>
</dbReference>
<keyword evidence="3 7" id="KW-0347">Helicase</keyword>
<keyword evidence="4 7" id="KW-0067">ATP-binding</keyword>
<organism evidence="14">
    <name type="scientific">Entamoeba dispar (strain ATCC PRA-260 / SAW760)</name>
    <dbReference type="NCBI Taxonomy" id="370354"/>
    <lineage>
        <taxon>Eukaryota</taxon>
        <taxon>Amoebozoa</taxon>
        <taxon>Evosea</taxon>
        <taxon>Archamoebae</taxon>
        <taxon>Mastigamoebida</taxon>
        <taxon>Entamoebidae</taxon>
        <taxon>Entamoeba</taxon>
    </lineage>
</organism>
<evidence type="ECO:0000256" key="7">
    <source>
        <dbReference type="RuleBase" id="RU000492"/>
    </source>
</evidence>
<dbReference type="InterPro" id="IPR014014">
    <property type="entry name" value="RNA_helicase_DEAD_Q_motif"/>
</dbReference>
<dbReference type="PROSITE" id="PS51195">
    <property type="entry name" value="Q_MOTIF"/>
    <property type="match status" value="1"/>
</dbReference>
<feature type="domain" description="Helicase C-terminal" evidence="11">
    <location>
        <begin position="319"/>
        <end position="467"/>
    </location>
</feature>
<evidence type="ECO:0000256" key="9">
    <source>
        <dbReference type="SAM" id="MobiDB-lite"/>
    </source>
</evidence>
<dbReference type="OrthoDB" id="10259640at2759"/>
<dbReference type="AlphaFoldDB" id="B0EFJ8"/>
<dbReference type="InterPro" id="IPR011545">
    <property type="entry name" value="DEAD/DEAH_box_helicase_dom"/>
</dbReference>
<dbReference type="PANTHER" id="PTHR24031">
    <property type="entry name" value="RNA HELICASE"/>
    <property type="match status" value="1"/>
</dbReference>
<dbReference type="InterPro" id="IPR001650">
    <property type="entry name" value="Helicase_C-like"/>
</dbReference>
<comment type="similarity">
    <text evidence="7">Belongs to the DEAD box helicase family.</text>
</comment>
<evidence type="ECO:0000313" key="13">
    <source>
        <dbReference type="EMBL" id="EDR26680.1"/>
    </source>
</evidence>
<feature type="short sequence motif" description="Q motif" evidence="6">
    <location>
        <begin position="89"/>
        <end position="117"/>
    </location>
</feature>
<feature type="region of interest" description="Disordered" evidence="9">
    <location>
        <begin position="669"/>
        <end position="697"/>
    </location>
</feature>
<dbReference type="GO" id="GO:0005524">
    <property type="term" value="F:ATP binding"/>
    <property type="evidence" value="ECO:0007669"/>
    <property type="project" value="UniProtKB-UniRule"/>
</dbReference>
<evidence type="ECO:0000256" key="3">
    <source>
        <dbReference type="ARBA" id="ARBA00022806"/>
    </source>
</evidence>
<dbReference type="Pfam" id="PF00271">
    <property type="entry name" value="Helicase_C"/>
    <property type="match status" value="1"/>
</dbReference>
<dbReference type="GO" id="GO:0016887">
    <property type="term" value="F:ATP hydrolysis activity"/>
    <property type="evidence" value="ECO:0007669"/>
    <property type="project" value="RHEA"/>
</dbReference>
<evidence type="ECO:0000256" key="2">
    <source>
        <dbReference type="ARBA" id="ARBA00022801"/>
    </source>
</evidence>
<evidence type="ECO:0000256" key="1">
    <source>
        <dbReference type="ARBA" id="ARBA00022741"/>
    </source>
</evidence>
<dbReference type="SMART" id="SM01178">
    <property type="entry name" value="DUF4217"/>
    <property type="match status" value="1"/>
</dbReference>
<feature type="domain" description="Helicase ATP-binding" evidence="10">
    <location>
        <begin position="120"/>
        <end position="293"/>
    </location>
</feature>
<evidence type="ECO:0000259" key="11">
    <source>
        <dbReference type="PROSITE" id="PS51194"/>
    </source>
</evidence>
<dbReference type="PROSITE" id="PS51192">
    <property type="entry name" value="HELICASE_ATP_BIND_1"/>
    <property type="match status" value="1"/>
</dbReference>
<evidence type="ECO:0000256" key="5">
    <source>
        <dbReference type="ARBA" id="ARBA00022884"/>
    </source>
</evidence>
<dbReference type="Proteomes" id="UP000008076">
    <property type="component" value="Unassembled WGS sequence"/>
</dbReference>
<name>B0EFJ8_ENTDS</name>
<dbReference type="GeneID" id="5882079"/>
<dbReference type="InterPro" id="IPR025313">
    <property type="entry name" value="SPB4-like_CTE"/>
</dbReference>
<dbReference type="Pfam" id="PF00270">
    <property type="entry name" value="DEAD"/>
    <property type="match status" value="1"/>
</dbReference>
<dbReference type="GO" id="GO:0003723">
    <property type="term" value="F:RNA binding"/>
    <property type="evidence" value="ECO:0007669"/>
    <property type="project" value="UniProtKB-UniRule"/>
</dbReference>
<dbReference type="PROSITE" id="PS51194">
    <property type="entry name" value="HELICASE_CTER"/>
    <property type="match status" value="1"/>
</dbReference>
<evidence type="ECO:0000256" key="8">
    <source>
        <dbReference type="RuleBase" id="RU365068"/>
    </source>
</evidence>
<dbReference type="eggNOG" id="KOG0343">
    <property type="taxonomic scope" value="Eukaryota"/>
</dbReference>
<feature type="domain" description="DEAD-box RNA helicase Q" evidence="12">
    <location>
        <begin position="89"/>
        <end position="117"/>
    </location>
</feature>
<dbReference type="GO" id="GO:0003724">
    <property type="term" value="F:RNA helicase activity"/>
    <property type="evidence" value="ECO:0007669"/>
    <property type="project" value="UniProtKB-EC"/>
</dbReference>
<evidence type="ECO:0000259" key="10">
    <source>
        <dbReference type="PROSITE" id="PS51192"/>
    </source>
</evidence>
<dbReference type="OMA" id="CESFKLC"/>
<protein>
    <recommendedName>
        <fullName evidence="8">ATP-dependent RNA helicase</fullName>
        <ecNumber evidence="8">3.6.4.13</ecNumber>
    </recommendedName>
</protein>
<feature type="region of interest" description="Disordered" evidence="9">
    <location>
        <begin position="1"/>
        <end position="40"/>
    </location>
</feature>
<dbReference type="CDD" id="cd18787">
    <property type="entry name" value="SF2_C_DEAD"/>
    <property type="match status" value="1"/>
</dbReference>
<keyword evidence="2 7" id="KW-0378">Hydrolase</keyword>
<gene>
    <name evidence="13" type="ORF">EDI_271960</name>
</gene>
<comment type="catalytic activity">
    <reaction evidence="8">
        <text>ATP + H2O = ADP + phosphate + H(+)</text>
        <dbReference type="Rhea" id="RHEA:13065"/>
        <dbReference type="ChEBI" id="CHEBI:15377"/>
        <dbReference type="ChEBI" id="CHEBI:15378"/>
        <dbReference type="ChEBI" id="CHEBI:30616"/>
        <dbReference type="ChEBI" id="CHEBI:43474"/>
        <dbReference type="ChEBI" id="CHEBI:456216"/>
        <dbReference type="EC" id="3.6.4.13"/>
    </reaction>
</comment>
<dbReference type="InterPro" id="IPR014001">
    <property type="entry name" value="Helicase_ATP-bd"/>
</dbReference>
<comment type="function">
    <text evidence="8">RNA helicase.</text>
</comment>
<keyword evidence="1 7" id="KW-0547">Nucleotide-binding</keyword>
<dbReference type="VEuPathDB" id="AmoebaDB:EDI_271960"/>
<evidence type="ECO:0000256" key="6">
    <source>
        <dbReference type="PROSITE-ProRule" id="PRU00552"/>
    </source>
</evidence>
<keyword evidence="14" id="KW-1185">Reference proteome</keyword>
<dbReference type="CDD" id="cd17941">
    <property type="entry name" value="DEADc_DDX10"/>
    <property type="match status" value="1"/>
</dbReference>
<dbReference type="InterPro" id="IPR000629">
    <property type="entry name" value="RNA-helicase_DEAD-box_CS"/>
</dbReference>
<dbReference type="Gene3D" id="3.40.50.300">
    <property type="entry name" value="P-loop containing nucleotide triphosphate hydrolases"/>
    <property type="match status" value="2"/>
</dbReference>
<dbReference type="SMART" id="SM00487">
    <property type="entry name" value="DEXDc"/>
    <property type="match status" value="1"/>
</dbReference>
<evidence type="ECO:0000259" key="12">
    <source>
        <dbReference type="PROSITE" id="PS51195"/>
    </source>
</evidence>
<proteinExistence type="inferred from homology"/>
<evidence type="ECO:0000313" key="14">
    <source>
        <dbReference type="Proteomes" id="UP000008076"/>
    </source>
</evidence>
<sequence>MEQKQKKHTHFKKAKKSSDKQIITNKTKKRENKKPFSIKPKILERQKIEEEINELNLRIRKETPPRGVNPILSESKIGEDYSISYPDAKRFDQFPISKSTIQLLKKNQFITMTPIQRAAIPHALAGRDIIGAARTGSGKTLAFLIPLIEFMYRSRWTELDGLCSIILSPTRELAQQIFDVFASITGERFTAALITGGKDTKEEAKVIRLMNVLICTPGRLLYHLDNTPHFNTTPLRILILDEADRILDMGFKKDLTAILEHLPKQRQTMLFSATQTKSVQDLIRLSLRHPEYISVDEKAQYATPESLNQTYMLLGDGDKINVLFSFIRTHTNSKMIVFFQTTKEVRFFFETFKKLRVGAVLYLLYGRQSQNSRNEQLSTFTKEKRGILFCTDIASRGLDIQGVDWIVQYDCPEDTAQYIHRVGRTARLNHNGQALLLLTHNEQAFIEQLEKAKVPLNRVEPNIARMKNIANDITELMIELPIIKHYAEKSIDAYIYSLTKMHNKTVFDSEKVDEKAMRQSYGLFADKLEETNKEDHIKFEDDDDDVVEEAATKAEEEEEDDDDDLLEKADEQIIEEVKPKQFDISIKPKRLTKKAIHSVGTYIKFEDSDNEQDDQNDLVEKMEEEMRVADIEDKETAKKELKIKRMKKQSALTGFADVEIADDRKRKISLTESMKEPKTKKTAEEMLQEKLKGNSLL</sequence>
<dbReference type="RefSeq" id="XP_001737060.1">
    <property type="nucleotide sequence ID" value="XM_001737008.1"/>
</dbReference>
<dbReference type="EMBL" id="DS549061">
    <property type="protein sequence ID" value="EDR26680.1"/>
    <property type="molecule type" value="Genomic_DNA"/>
</dbReference>
<dbReference type="EC" id="3.6.4.13" evidence="8"/>
<dbReference type="SUPFAM" id="SSF52540">
    <property type="entry name" value="P-loop containing nucleoside triphosphate hydrolases"/>
    <property type="match status" value="2"/>
</dbReference>
<dbReference type="InterPro" id="IPR027417">
    <property type="entry name" value="P-loop_NTPase"/>
</dbReference>
<keyword evidence="5 8" id="KW-0694">RNA-binding</keyword>
<reference evidence="14" key="1">
    <citation type="submission" date="2007-12" db="EMBL/GenBank/DDBJ databases">
        <title>Annotation of Entamoeba dispar SAW760.</title>
        <authorList>
            <person name="Lorenzi H."/>
            <person name="Inman J."/>
            <person name="Schobel S."/>
            <person name="Amedeo P."/>
            <person name="Caler E."/>
        </authorList>
    </citation>
    <scope>NUCLEOTIDE SEQUENCE [LARGE SCALE GENOMIC DNA]</scope>
    <source>
        <strain evidence="14">ATCC PRA-260 / SAW760</strain>
    </source>
</reference>
<dbReference type="SMART" id="SM00490">
    <property type="entry name" value="HELICc"/>
    <property type="match status" value="1"/>
</dbReference>